<keyword evidence="5" id="KW-0648">Protein biosynthesis</keyword>
<dbReference type="PANTHER" id="PTHR42918">
    <property type="entry name" value="LYSYL-TRNA SYNTHETASE"/>
    <property type="match status" value="1"/>
</dbReference>
<name>A0A143DG59_9PROT</name>
<gene>
    <name evidence="5" type="ORF">AY555_07420</name>
</gene>
<dbReference type="OrthoDB" id="9801152at2"/>
<evidence type="ECO:0000313" key="6">
    <source>
        <dbReference type="Proteomes" id="UP000076066"/>
    </source>
</evidence>
<dbReference type="GO" id="GO:0000049">
    <property type="term" value="F:tRNA binding"/>
    <property type="evidence" value="ECO:0007669"/>
    <property type="project" value="TreeGrafter"/>
</dbReference>
<evidence type="ECO:0000256" key="1">
    <source>
        <dbReference type="ARBA" id="ARBA00022598"/>
    </source>
</evidence>
<dbReference type="GO" id="GO:0003746">
    <property type="term" value="F:translation elongation factor activity"/>
    <property type="evidence" value="ECO:0007669"/>
    <property type="project" value="UniProtKB-KW"/>
</dbReference>
<keyword evidence="5" id="KW-0251">Elongation factor</keyword>
<dbReference type="GO" id="GO:0004824">
    <property type="term" value="F:lysine-tRNA ligase activity"/>
    <property type="evidence" value="ECO:0007669"/>
    <property type="project" value="InterPro"/>
</dbReference>
<sequence length="337" mass="38096">MQDKNRSSLPRWWDADSLARRLPFLRARQNIMANIRTFFAVRDFLEVETPALQCSPGLEPHLKAFRTVLEDPDGGERTFYLHTSPEFAMKKLLAGGLPRLFQIARVFRNGERSDTHHPEFTMLEWYRAQASYTDLMVDVEELFTAVGILQPVSRLTVQDAFLRYAGIDLLSTVSDPSDPAPPPDCLRAEASRIGVYTGAGDRWDDVFFHIFLDRIEPSLGCDGPVILYDWPASMAALSRRSVADPRVCERFEVYLNGVELANAFGELTDAAEQRRRFEHDMELKQRLYGVRYPIDEAFMDAVSCLPECAGIALGVDRLVMAVAGASRITDVLWAEVD</sequence>
<dbReference type="InterPro" id="IPR004525">
    <property type="entry name" value="EpmA"/>
</dbReference>
<dbReference type="SUPFAM" id="SSF55681">
    <property type="entry name" value="Class II aaRS and biotin synthetases"/>
    <property type="match status" value="1"/>
</dbReference>
<keyword evidence="1 5" id="KW-0436">Ligase</keyword>
<proteinExistence type="predicted"/>
<evidence type="ECO:0000256" key="2">
    <source>
        <dbReference type="ARBA" id="ARBA00022741"/>
    </source>
</evidence>
<accession>A0A143DG59</accession>
<organism evidence="5 6">
    <name type="scientific">Haematospirillum jordaniae</name>
    <dbReference type="NCBI Taxonomy" id="1549855"/>
    <lineage>
        <taxon>Bacteria</taxon>
        <taxon>Pseudomonadati</taxon>
        <taxon>Pseudomonadota</taxon>
        <taxon>Alphaproteobacteria</taxon>
        <taxon>Rhodospirillales</taxon>
        <taxon>Novispirillaceae</taxon>
        <taxon>Haematospirillum</taxon>
    </lineage>
</organism>
<dbReference type="AlphaFoldDB" id="A0A143DG59"/>
<dbReference type="GO" id="GO:0005524">
    <property type="term" value="F:ATP binding"/>
    <property type="evidence" value="ECO:0007669"/>
    <property type="project" value="UniProtKB-KW"/>
</dbReference>
<dbReference type="GO" id="GO:0006430">
    <property type="term" value="P:lysyl-tRNA aminoacylation"/>
    <property type="evidence" value="ECO:0007669"/>
    <property type="project" value="InterPro"/>
</dbReference>
<dbReference type="NCBIfam" id="TIGR00462">
    <property type="entry name" value="genX"/>
    <property type="match status" value="1"/>
</dbReference>
<dbReference type="InterPro" id="IPR018149">
    <property type="entry name" value="Lys-tRNA-synth_II_C"/>
</dbReference>
<keyword evidence="6" id="KW-1185">Reference proteome</keyword>
<keyword evidence="3" id="KW-0067">ATP-binding</keyword>
<dbReference type="InterPro" id="IPR006195">
    <property type="entry name" value="aa-tRNA-synth_II"/>
</dbReference>
<dbReference type="STRING" id="1549855.AY555_07420"/>
<dbReference type="InterPro" id="IPR004364">
    <property type="entry name" value="Aa-tRNA-synt_II"/>
</dbReference>
<dbReference type="Pfam" id="PF00152">
    <property type="entry name" value="tRNA-synt_2"/>
    <property type="match status" value="1"/>
</dbReference>
<reference evidence="5 6" key="1">
    <citation type="submission" date="2016-02" db="EMBL/GenBank/DDBJ databases">
        <title>Complete Genome of H5569, the type strain of the newly described species Haematospirillium jordaniae.</title>
        <authorList>
            <person name="Nicholson A.C."/>
            <person name="Humrighouse B.W."/>
            <person name="Loparov V."/>
            <person name="McQuiston J.R."/>
        </authorList>
    </citation>
    <scope>NUCLEOTIDE SEQUENCE [LARGE SCALE GENOMIC DNA]</scope>
    <source>
        <strain evidence="5 6">H5569</strain>
    </source>
</reference>
<dbReference type="Gene3D" id="3.30.930.10">
    <property type="entry name" value="Bira Bifunctional Protein, Domain 2"/>
    <property type="match status" value="1"/>
</dbReference>
<dbReference type="PANTHER" id="PTHR42918:SF6">
    <property type="entry name" value="ELONGATION FACTOR P--(R)-BETA-LYSINE LIGASE"/>
    <property type="match status" value="1"/>
</dbReference>
<dbReference type="Proteomes" id="UP000076066">
    <property type="component" value="Chromosome"/>
</dbReference>
<dbReference type="EMBL" id="CP014525">
    <property type="protein sequence ID" value="AMW35626.1"/>
    <property type="molecule type" value="Genomic_DNA"/>
</dbReference>
<dbReference type="PRINTS" id="PR00982">
    <property type="entry name" value="TRNASYNTHLYS"/>
</dbReference>
<evidence type="ECO:0000256" key="3">
    <source>
        <dbReference type="ARBA" id="ARBA00022840"/>
    </source>
</evidence>
<dbReference type="NCBIfam" id="NF006828">
    <property type="entry name" value="PRK09350.1"/>
    <property type="match status" value="1"/>
</dbReference>
<feature type="domain" description="Aminoacyl-transfer RNA synthetases class-II family profile" evidence="4">
    <location>
        <begin position="25"/>
        <end position="337"/>
    </location>
</feature>
<dbReference type="PROSITE" id="PS50862">
    <property type="entry name" value="AA_TRNA_LIGASE_II"/>
    <property type="match status" value="1"/>
</dbReference>
<dbReference type="GO" id="GO:0005829">
    <property type="term" value="C:cytosol"/>
    <property type="evidence" value="ECO:0007669"/>
    <property type="project" value="TreeGrafter"/>
</dbReference>
<dbReference type="InterPro" id="IPR045864">
    <property type="entry name" value="aa-tRNA-synth_II/BPL/LPL"/>
</dbReference>
<dbReference type="KEGG" id="hjo:AY555_07420"/>
<evidence type="ECO:0000313" key="5">
    <source>
        <dbReference type="EMBL" id="AMW35626.1"/>
    </source>
</evidence>
<keyword evidence="2" id="KW-0547">Nucleotide-binding</keyword>
<evidence type="ECO:0000259" key="4">
    <source>
        <dbReference type="PROSITE" id="PS50862"/>
    </source>
</evidence>
<protein>
    <submittedName>
        <fullName evidence="5">Elongation factor P--(R)-beta-lysine ligase</fullName>
    </submittedName>
</protein>